<dbReference type="STRING" id="1608583.BN1356_01155"/>
<sequence>MWRQPEGVKISQAVDASVEKFHLDNLIYEGFRGQIDTTSSQIVEFYTLVDGNRKKDKPLQGLYDISIKDMMSKEVVIGQIDFHLEKASDEISDQMTQKNDAKQALMTYVQNADLSQFPDGKYGIGFDLTTESGTYYTSVSDYFFFFVKDSHFISIDKDYHY</sequence>
<keyword evidence="2" id="KW-1185">Reference proteome</keyword>
<dbReference type="Proteomes" id="UP000198604">
    <property type="component" value="Unassembled WGS sequence"/>
</dbReference>
<evidence type="ECO:0000313" key="1">
    <source>
        <dbReference type="EMBL" id="CQR24801.1"/>
    </source>
</evidence>
<dbReference type="RefSeq" id="WP_093650410.1">
    <property type="nucleotide sequence ID" value="NZ_CTEN01000002.1"/>
</dbReference>
<protein>
    <submittedName>
        <fullName evidence="1">Uncharacterized protein</fullName>
    </submittedName>
</protein>
<proteinExistence type="predicted"/>
<dbReference type="AlphaFoldDB" id="A0A0E4H7V3"/>
<dbReference type="OrthoDB" id="2234167at2"/>
<evidence type="ECO:0000313" key="2">
    <source>
        <dbReference type="Proteomes" id="UP000198604"/>
    </source>
</evidence>
<dbReference type="EMBL" id="CTEN01000002">
    <property type="protein sequence ID" value="CQR24801.1"/>
    <property type="molecule type" value="Genomic_DNA"/>
</dbReference>
<gene>
    <name evidence="1" type="ORF">BN1356_01155</name>
</gene>
<reference evidence="2" key="1">
    <citation type="submission" date="2015-03" db="EMBL/GenBank/DDBJ databases">
        <authorList>
            <person name="Urmite Genomes"/>
        </authorList>
    </citation>
    <scope>NUCLEOTIDE SEQUENCE [LARGE SCALE GENOMIC DNA]</scope>
    <source>
        <strain evidence="2">FF10</strain>
    </source>
</reference>
<accession>A0A0E4H7V3</accession>
<name>A0A0E4H7V3_9STRE</name>
<organism evidence="1 2">
    <name type="scientific">Streptococcus varani</name>
    <dbReference type="NCBI Taxonomy" id="1608583"/>
    <lineage>
        <taxon>Bacteria</taxon>
        <taxon>Bacillati</taxon>
        <taxon>Bacillota</taxon>
        <taxon>Bacilli</taxon>
        <taxon>Lactobacillales</taxon>
        <taxon>Streptococcaceae</taxon>
        <taxon>Streptococcus</taxon>
    </lineage>
</organism>